<evidence type="ECO:0000256" key="2">
    <source>
        <dbReference type="ARBA" id="ARBA00011738"/>
    </source>
</evidence>
<dbReference type="SUPFAM" id="SSF46785">
    <property type="entry name" value="Winged helix' DNA-binding domain"/>
    <property type="match status" value="1"/>
</dbReference>
<evidence type="ECO:0000256" key="13">
    <source>
        <dbReference type="HAMAP-Rule" id="MF_00015"/>
    </source>
</evidence>
<feature type="active site" description="For autocatalytic cleavage activity" evidence="13">
    <location>
        <position position="127"/>
    </location>
</feature>
<keyword evidence="7 13" id="KW-0068">Autocatalytic cleavage</keyword>
<evidence type="ECO:0000256" key="7">
    <source>
        <dbReference type="ARBA" id="ARBA00022813"/>
    </source>
</evidence>
<gene>
    <name evidence="13 18" type="primary">lexA</name>
    <name evidence="18" type="ORF">E6G98_09725</name>
    <name evidence="17" type="ORF">E6G99_06540</name>
</gene>
<accession>A0A537LN45</accession>
<feature type="active site" description="For autocatalytic cleavage activity" evidence="13">
    <location>
        <position position="164"/>
    </location>
</feature>
<name>A0A537LN45_9BACT</name>
<dbReference type="GO" id="GO:0006260">
    <property type="term" value="P:DNA replication"/>
    <property type="evidence" value="ECO:0007669"/>
    <property type="project" value="UniProtKB-UniRule"/>
</dbReference>
<keyword evidence="12 13" id="KW-0742">SOS response</keyword>
<feature type="domain" description="Peptidase S24/S26A/S26B/S26C" evidence="15">
    <location>
        <begin position="85"/>
        <end position="197"/>
    </location>
</feature>
<keyword evidence="3 13" id="KW-0678">Repressor</keyword>
<dbReference type="EMBL" id="VBAJ01000174">
    <property type="protein sequence ID" value="TMJ07488.1"/>
    <property type="molecule type" value="Genomic_DNA"/>
</dbReference>
<comment type="subunit">
    <text evidence="2 13">Homodimer.</text>
</comment>
<dbReference type="InterPro" id="IPR006200">
    <property type="entry name" value="LexA"/>
</dbReference>
<dbReference type="PANTHER" id="PTHR33516">
    <property type="entry name" value="LEXA REPRESSOR"/>
    <property type="match status" value="1"/>
</dbReference>
<keyword evidence="10 13" id="KW-0804">Transcription</keyword>
<sequence length="204" mass="22845">MGRGLTRRQREILTFVQRYADAHGYPPSVREIGQALGLTSSSTVHSHLSALGKKGYLRRDPSKPRALEVLRNEHEIPSKKVVAVPVIGQVTAGEPILAQQNIEDYFPLPLDFVHAEECFILHVRGDSMINAGIYDGDFLVVRRQQTAANGEIVVARIDDEATVKRFFKEEDRIRLQPENSTLEPIYAREVAIEGIGVAVIRKLH</sequence>
<dbReference type="CDD" id="cd06529">
    <property type="entry name" value="S24_LexA-like"/>
    <property type="match status" value="1"/>
</dbReference>
<evidence type="ECO:0000313" key="19">
    <source>
        <dbReference type="Proteomes" id="UP000315217"/>
    </source>
</evidence>
<evidence type="ECO:0000256" key="4">
    <source>
        <dbReference type="ARBA" id="ARBA00022705"/>
    </source>
</evidence>
<dbReference type="InterPro" id="IPR015927">
    <property type="entry name" value="Peptidase_S24_S26A/B/C"/>
</dbReference>
<dbReference type="InterPro" id="IPR006197">
    <property type="entry name" value="Peptidase_S24_LexA"/>
</dbReference>
<evidence type="ECO:0000256" key="1">
    <source>
        <dbReference type="ARBA" id="ARBA00007484"/>
    </source>
</evidence>
<feature type="DNA-binding region" description="H-T-H motif" evidence="13">
    <location>
        <begin position="29"/>
        <end position="49"/>
    </location>
</feature>
<keyword evidence="9 13" id="KW-0238">DNA-binding</keyword>
<dbReference type="Gene3D" id="1.10.10.10">
    <property type="entry name" value="Winged helix-like DNA-binding domain superfamily/Winged helix DNA-binding domain"/>
    <property type="match status" value="1"/>
</dbReference>
<dbReference type="GO" id="GO:0003677">
    <property type="term" value="F:DNA binding"/>
    <property type="evidence" value="ECO:0007669"/>
    <property type="project" value="UniProtKB-UniRule"/>
</dbReference>
<dbReference type="SUPFAM" id="SSF51306">
    <property type="entry name" value="LexA/Signal peptidase"/>
    <property type="match status" value="1"/>
</dbReference>
<dbReference type="InterPro" id="IPR036286">
    <property type="entry name" value="LexA/Signal_pep-like_sf"/>
</dbReference>
<dbReference type="Pfam" id="PF01726">
    <property type="entry name" value="LexA_DNA_bind"/>
    <property type="match status" value="1"/>
</dbReference>
<dbReference type="GO" id="GO:0045892">
    <property type="term" value="P:negative regulation of DNA-templated transcription"/>
    <property type="evidence" value="ECO:0007669"/>
    <property type="project" value="UniProtKB-UniRule"/>
</dbReference>
<comment type="similarity">
    <text evidence="1 13 14">Belongs to the peptidase S24 family.</text>
</comment>
<evidence type="ECO:0000256" key="9">
    <source>
        <dbReference type="ARBA" id="ARBA00023125"/>
    </source>
</evidence>
<dbReference type="InterPro" id="IPR036390">
    <property type="entry name" value="WH_DNA-bd_sf"/>
</dbReference>
<evidence type="ECO:0000256" key="5">
    <source>
        <dbReference type="ARBA" id="ARBA00022763"/>
    </source>
</evidence>
<feature type="site" description="Cleavage; by autolysis" evidence="13">
    <location>
        <begin position="92"/>
        <end position="93"/>
    </location>
</feature>
<dbReference type="EMBL" id="VBAI01000160">
    <property type="protein sequence ID" value="TMJ09370.1"/>
    <property type="molecule type" value="Genomic_DNA"/>
</dbReference>
<evidence type="ECO:0000259" key="15">
    <source>
        <dbReference type="Pfam" id="PF00717"/>
    </source>
</evidence>
<dbReference type="FunFam" id="1.10.10.10:FF:000009">
    <property type="entry name" value="LexA repressor"/>
    <property type="match status" value="1"/>
</dbReference>
<feature type="domain" description="LexA repressor DNA-binding" evidence="16">
    <location>
        <begin position="3"/>
        <end position="66"/>
    </location>
</feature>
<evidence type="ECO:0000256" key="11">
    <source>
        <dbReference type="ARBA" id="ARBA00023204"/>
    </source>
</evidence>
<dbReference type="InterPro" id="IPR036388">
    <property type="entry name" value="WH-like_DNA-bd_sf"/>
</dbReference>
<keyword evidence="4 13" id="KW-0235">DNA replication</keyword>
<dbReference type="Proteomes" id="UP000315217">
    <property type="component" value="Unassembled WGS sequence"/>
</dbReference>
<protein>
    <recommendedName>
        <fullName evidence="13">LexA repressor</fullName>
        <ecNumber evidence="13">3.4.21.88</ecNumber>
    </recommendedName>
</protein>
<dbReference type="GO" id="GO:0004252">
    <property type="term" value="F:serine-type endopeptidase activity"/>
    <property type="evidence" value="ECO:0007669"/>
    <property type="project" value="UniProtKB-UniRule"/>
</dbReference>
<evidence type="ECO:0000256" key="10">
    <source>
        <dbReference type="ARBA" id="ARBA00023163"/>
    </source>
</evidence>
<comment type="function">
    <text evidence="13">Represses a number of genes involved in the response to DNA damage (SOS response), including recA and lexA. In the presence of single-stranded DNA, RecA interacts with LexA causing an autocatalytic cleavage which disrupts the DNA-binding part of LexA, leading to derepression of the SOS regulon and eventually DNA repair.</text>
</comment>
<keyword evidence="6 13" id="KW-0378">Hydrolase</keyword>
<evidence type="ECO:0000256" key="12">
    <source>
        <dbReference type="ARBA" id="ARBA00023236"/>
    </source>
</evidence>
<dbReference type="Pfam" id="PF00717">
    <property type="entry name" value="Peptidase_S24"/>
    <property type="match status" value="1"/>
</dbReference>
<dbReference type="InterPro" id="IPR039418">
    <property type="entry name" value="LexA-like"/>
</dbReference>
<evidence type="ECO:0000256" key="14">
    <source>
        <dbReference type="RuleBase" id="RU003991"/>
    </source>
</evidence>
<proteinExistence type="inferred from homology"/>
<keyword evidence="5 13" id="KW-0227">DNA damage</keyword>
<comment type="caution">
    <text evidence="18">The sequence shown here is derived from an EMBL/GenBank/DDBJ whole genome shotgun (WGS) entry which is preliminary data.</text>
</comment>
<evidence type="ECO:0000313" key="20">
    <source>
        <dbReference type="Proteomes" id="UP000318661"/>
    </source>
</evidence>
<organism evidence="18 19">
    <name type="scientific">Candidatus Segetimicrobium genomatis</name>
    <dbReference type="NCBI Taxonomy" id="2569760"/>
    <lineage>
        <taxon>Bacteria</taxon>
        <taxon>Bacillati</taxon>
        <taxon>Candidatus Sysuimicrobiota</taxon>
        <taxon>Candidatus Sysuimicrobiia</taxon>
        <taxon>Candidatus Sysuimicrobiales</taxon>
        <taxon>Candidatus Segetimicrobiaceae</taxon>
        <taxon>Candidatus Segetimicrobium</taxon>
    </lineage>
</organism>
<dbReference type="Proteomes" id="UP000318661">
    <property type="component" value="Unassembled WGS sequence"/>
</dbReference>
<dbReference type="Gene3D" id="2.10.109.10">
    <property type="entry name" value="Umud Fragment, subunit A"/>
    <property type="match status" value="1"/>
</dbReference>
<keyword evidence="11 13" id="KW-0234">DNA repair</keyword>
<evidence type="ECO:0000313" key="18">
    <source>
        <dbReference type="EMBL" id="TMJ09370.1"/>
    </source>
</evidence>
<comment type="catalytic activity">
    <reaction evidence="13">
        <text>Hydrolysis of Ala-|-Gly bond in repressor LexA.</text>
        <dbReference type="EC" id="3.4.21.88"/>
    </reaction>
</comment>
<dbReference type="PRINTS" id="PR00726">
    <property type="entry name" value="LEXASERPTASE"/>
</dbReference>
<dbReference type="AlphaFoldDB" id="A0A537LN45"/>
<reference evidence="19 20" key="1">
    <citation type="journal article" date="2019" name="Nat. Microbiol.">
        <title>Mediterranean grassland soil C-N compound turnover is dependent on rainfall and depth, and is mediated by genomically divergent microorganisms.</title>
        <authorList>
            <person name="Diamond S."/>
            <person name="Andeer P.F."/>
            <person name="Li Z."/>
            <person name="Crits-Christoph A."/>
            <person name="Burstein D."/>
            <person name="Anantharaman K."/>
            <person name="Lane K.R."/>
            <person name="Thomas B.C."/>
            <person name="Pan C."/>
            <person name="Northen T.R."/>
            <person name="Banfield J.F."/>
        </authorList>
    </citation>
    <scope>NUCLEOTIDE SEQUENCE [LARGE SCALE GENOMIC DNA]</scope>
    <source>
        <strain evidence="18">NP_1</strain>
        <strain evidence="17">NP_2</strain>
    </source>
</reference>
<dbReference type="GO" id="GO:0009432">
    <property type="term" value="P:SOS response"/>
    <property type="evidence" value="ECO:0007669"/>
    <property type="project" value="UniProtKB-UniRule"/>
</dbReference>
<evidence type="ECO:0000259" key="16">
    <source>
        <dbReference type="Pfam" id="PF01726"/>
    </source>
</evidence>
<keyword evidence="8 13" id="KW-0805">Transcription regulation</keyword>
<dbReference type="EC" id="3.4.21.88" evidence="13"/>
<dbReference type="FunFam" id="2.10.109.10:FF:000001">
    <property type="entry name" value="LexA repressor"/>
    <property type="match status" value="1"/>
</dbReference>
<dbReference type="HAMAP" id="MF_00015">
    <property type="entry name" value="LexA"/>
    <property type="match status" value="1"/>
</dbReference>
<evidence type="ECO:0000256" key="3">
    <source>
        <dbReference type="ARBA" id="ARBA00022491"/>
    </source>
</evidence>
<dbReference type="GO" id="GO:0006281">
    <property type="term" value="P:DNA repair"/>
    <property type="evidence" value="ECO:0007669"/>
    <property type="project" value="UniProtKB-UniRule"/>
</dbReference>
<dbReference type="PANTHER" id="PTHR33516:SF2">
    <property type="entry name" value="LEXA REPRESSOR-RELATED"/>
    <property type="match status" value="1"/>
</dbReference>
<dbReference type="InterPro" id="IPR050077">
    <property type="entry name" value="LexA_repressor"/>
</dbReference>
<dbReference type="GO" id="GO:0006508">
    <property type="term" value="P:proteolysis"/>
    <property type="evidence" value="ECO:0007669"/>
    <property type="project" value="InterPro"/>
</dbReference>
<evidence type="ECO:0000256" key="8">
    <source>
        <dbReference type="ARBA" id="ARBA00023015"/>
    </source>
</evidence>
<evidence type="ECO:0000256" key="6">
    <source>
        <dbReference type="ARBA" id="ARBA00022801"/>
    </source>
</evidence>
<evidence type="ECO:0000313" key="17">
    <source>
        <dbReference type="EMBL" id="TMJ07488.1"/>
    </source>
</evidence>
<dbReference type="NCBIfam" id="TIGR00498">
    <property type="entry name" value="lexA"/>
    <property type="match status" value="1"/>
</dbReference>
<dbReference type="InterPro" id="IPR006199">
    <property type="entry name" value="LexA_DNA-bd_dom"/>
</dbReference>